<feature type="region of interest" description="Disordered" evidence="2">
    <location>
        <begin position="410"/>
        <end position="438"/>
    </location>
</feature>
<keyword evidence="4" id="KW-1185">Reference proteome</keyword>
<keyword evidence="1" id="KW-0175">Coiled coil</keyword>
<gene>
    <name evidence="3" type="ORF">C5167_011720</name>
</gene>
<evidence type="ECO:0000256" key="2">
    <source>
        <dbReference type="SAM" id="MobiDB-lite"/>
    </source>
</evidence>
<organism evidence="3 4">
    <name type="scientific">Papaver somniferum</name>
    <name type="common">Opium poppy</name>
    <dbReference type="NCBI Taxonomy" id="3469"/>
    <lineage>
        <taxon>Eukaryota</taxon>
        <taxon>Viridiplantae</taxon>
        <taxon>Streptophyta</taxon>
        <taxon>Embryophyta</taxon>
        <taxon>Tracheophyta</taxon>
        <taxon>Spermatophyta</taxon>
        <taxon>Magnoliopsida</taxon>
        <taxon>Ranunculales</taxon>
        <taxon>Papaveraceae</taxon>
        <taxon>Papaveroideae</taxon>
        <taxon>Papaver</taxon>
    </lineage>
</organism>
<proteinExistence type="predicted"/>
<dbReference type="STRING" id="3469.A0A4Y7K548"/>
<evidence type="ECO:0000313" key="4">
    <source>
        <dbReference type="Proteomes" id="UP000316621"/>
    </source>
</evidence>
<protein>
    <submittedName>
        <fullName evidence="3">Uncharacterized protein</fullName>
    </submittedName>
</protein>
<feature type="coiled-coil region" evidence="1">
    <location>
        <begin position="233"/>
        <end position="267"/>
    </location>
</feature>
<reference evidence="3 4" key="1">
    <citation type="journal article" date="2018" name="Science">
        <title>The opium poppy genome and morphinan production.</title>
        <authorList>
            <person name="Guo L."/>
            <person name="Winzer T."/>
            <person name="Yang X."/>
            <person name="Li Y."/>
            <person name="Ning Z."/>
            <person name="He Z."/>
            <person name="Teodor R."/>
            <person name="Lu Y."/>
            <person name="Bowser T.A."/>
            <person name="Graham I.A."/>
            <person name="Ye K."/>
        </authorList>
    </citation>
    <scope>NUCLEOTIDE SEQUENCE [LARGE SCALE GENOMIC DNA]</scope>
    <source>
        <strain evidence="4">cv. HN1</strain>
        <tissue evidence="3">Leaves</tissue>
    </source>
</reference>
<accession>A0A4Y7K548</accession>
<dbReference type="Proteomes" id="UP000316621">
    <property type="component" value="Chromosome 6"/>
</dbReference>
<evidence type="ECO:0000256" key="1">
    <source>
        <dbReference type="SAM" id="Coils"/>
    </source>
</evidence>
<dbReference type="AlphaFoldDB" id="A0A4Y7K548"/>
<dbReference type="Gramene" id="RZC68037">
    <property type="protein sequence ID" value="RZC68037"/>
    <property type="gene ID" value="C5167_011720"/>
</dbReference>
<sequence length="438" mass="48937">MEYSAAVFELELDFPLFIFSSPVRDLNISFNKNSFSTMGYQQVHTGNSMEIDLHSNNMEVDQNVGMLAEVVTPTEGIYPAPATTSELTRGVEAVAEVKVFSATKQDKFPGAGRLYDEGKHCGKVQDEEFEDVGGFSVQKTHAPLYKQIWLNYGHIATNQVLPDSYYYSQVVVASEFMSFIVDMNRYPLEEVSSDVIDSWEKNVKVAEKLEFNIGWLRERLEDIKIAFAEEKKLKEMLAEQDQAKARVIEAEQQLVLAKERLSALETRIPPLLTAKQNFRNKCGSPLLLFNSPVTAPVQEDANLIEEPIDDNNSKTVPSTRTVRNLSPVKAPVQEDAIPIEEPIDNNNPKTVPSTRTVRNLSPVKAPVQEDAIPIEEPIDDKNSKTLPCSRSVRNLSPVKAPVQEDAIPVEEPIDNKNSKTVPSKGTARKTRLISSLTM</sequence>
<evidence type="ECO:0000313" key="3">
    <source>
        <dbReference type="EMBL" id="RZC68037.1"/>
    </source>
</evidence>
<dbReference type="EMBL" id="CM010720">
    <property type="protein sequence ID" value="RZC68037.1"/>
    <property type="molecule type" value="Genomic_DNA"/>
</dbReference>
<name>A0A4Y7K548_PAPSO</name>